<proteinExistence type="predicted"/>
<feature type="repeat" description="WD" evidence="5">
    <location>
        <begin position="184"/>
        <end position="215"/>
    </location>
</feature>
<feature type="repeat" description="WD" evidence="5">
    <location>
        <begin position="105"/>
        <end position="134"/>
    </location>
</feature>
<dbReference type="EMBL" id="CABFWN010000002">
    <property type="protein sequence ID" value="VUG17279.1"/>
    <property type="molecule type" value="Genomic_DNA"/>
</dbReference>
<feature type="repeat" description="WD" evidence="5">
    <location>
        <begin position="225"/>
        <end position="255"/>
    </location>
</feature>
<name>A0A7D9CXG8_DEKBR</name>
<dbReference type="Proteomes" id="UP000478008">
    <property type="component" value="Unassembled WGS sequence"/>
</dbReference>
<dbReference type="PROSITE" id="PS50294">
    <property type="entry name" value="WD_REPEATS_REGION"/>
    <property type="match status" value="3"/>
</dbReference>
<dbReference type="Gene3D" id="1.25.10.10">
    <property type="entry name" value="Leucine-rich Repeat Variant"/>
    <property type="match status" value="1"/>
</dbReference>
<dbReference type="PANTHER" id="PTHR19849">
    <property type="entry name" value="PHOSPHOLIPASE A-2-ACTIVATING PROTEIN"/>
    <property type="match status" value="1"/>
</dbReference>
<evidence type="ECO:0000256" key="4">
    <source>
        <dbReference type="ARBA" id="ARBA00022737"/>
    </source>
</evidence>
<dbReference type="Gene3D" id="2.130.10.10">
    <property type="entry name" value="YVTN repeat-like/Quinoprotein amine dehydrogenase"/>
    <property type="match status" value="1"/>
</dbReference>
<keyword evidence="2" id="KW-0963">Cytoplasm</keyword>
<dbReference type="InterPro" id="IPR015943">
    <property type="entry name" value="WD40/YVTN_repeat-like_dom_sf"/>
</dbReference>
<dbReference type="PANTHER" id="PTHR19849:SF0">
    <property type="entry name" value="PHOSPHOLIPASE A-2-ACTIVATING PROTEIN"/>
    <property type="match status" value="1"/>
</dbReference>
<dbReference type="Pfam" id="PF00400">
    <property type="entry name" value="WD40"/>
    <property type="match status" value="6"/>
</dbReference>
<keyword evidence="9" id="KW-1185">Reference proteome</keyword>
<feature type="domain" description="PUL" evidence="7">
    <location>
        <begin position="475"/>
        <end position="719"/>
    </location>
</feature>
<keyword evidence="3 5" id="KW-0853">WD repeat</keyword>
<dbReference type="GO" id="GO:0043161">
    <property type="term" value="P:proteasome-mediated ubiquitin-dependent protein catabolic process"/>
    <property type="evidence" value="ECO:0007669"/>
    <property type="project" value="TreeGrafter"/>
</dbReference>
<dbReference type="InterPro" id="IPR015155">
    <property type="entry name" value="PFU"/>
</dbReference>
<dbReference type="InterPro" id="IPR036322">
    <property type="entry name" value="WD40_repeat_dom_sf"/>
</dbReference>
<evidence type="ECO:0000256" key="3">
    <source>
        <dbReference type="ARBA" id="ARBA00022574"/>
    </source>
</evidence>
<gene>
    <name evidence="8" type="primary">DOA1</name>
    <name evidence="8" type="ORF">DEBR0S2_02982G</name>
</gene>
<dbReference type="PROSITE" id="PS51396">
    <property type="entry name" value="PUL"/>
    <property type="match status" value="1"/>
</dbReference>
<dbReference type="PRINTS" id="PR00320">
    <property type="entry name" value="GPROTEINBRPT"/>
</dbReference>
<evidence type="ECO:0000256" key="1">
    <source>
        <dbReference type="ARBA" id="ARBA00004496"/>
    </source>
</evidence>
<evidence type="ECO:0000259" key="6">
    <source>
        <dbReference type="PROSITE" id="PS51394"/>
    </source>
</evidence>
<dbReference type="CDD" id="cd00200">
    <property type="entry name" value="WD40"/>
    <property type="match status" value="1"/>
</dbReference>
<dbReference type="GO" id="GO:0043130">
    <property type="term" value="F:ubiquitin binding"/>
    <property type="evidence" value="ECO:0007669"/>
    <property type="project" value="TreeGrafter"/>
</dbReference>
<dbReference type="InterPro" id="IPR001680">
    <property type="entry name" value="WD40_rpt"/>
</dbReference>
<dbReference type="Pfam" id="PF09070">
    <property type="entry name" value="PFU"/>
    <property type="match status" value="1"/>
</dbReference>
<accession>A0A7D9CXG8</accession>
<evidence type="ECO:0000313" key="9">
    <source>
        <dbReference type="Proteomes" id="UP000478008"/>
    </source>
</evidence>
<organism evidence="8 9">
    <name type="scientific">Dekkera bruxellensis</name>
    <name type="common">Brettanomyces custersii</name>
    <dbReference type="NCBI Taxonomy" id="5007"/>
    <lineage>
        <taxon>Eukaryota</taxon>
        <taxon>Fungi</taxon>
        <taxon>Dikarya</taxon>
        <taxon>Ascomycota</taxon>
        <taxon>Saccharomycotina</taxon>
        <taxon>Pichiomycetes</taxon>
        <taxon>Pichiales</taxon>
        <taxon>Pichiaceae</taxon>
        <taxon>Brettanomyces</taxon>
    </lineage>
</organism>
<dbReference type="PROSITE" id="PS51394">
    <property type="entry name" value="PFU"/>
    <property type="match status" value="1"/>
</dbReference>
<reference evidence="8 9" key="1">
    <citation type="submission" date="2019-07" db="EMBL/GenBank/DDBJ databases">
        <authorList>
            <person name="Friedrich A."/>
            <person name="Schacherer J."/>
        </authorList>
    </citation>
    <scope>NUCLEOTIDE SEQUENCE [LARGE SCALE GENOMIC DNA]</scope>
</reference>
<protein>
    <submittedName>
        <fullName evidence="8">DEBR0S2_02982g1_1</fullName>
    </submittedName>
</protein>
<dbReference type="GO" id="GO:0010992">
    <property type="term" value="P:ubiquitin recycling"/>
    <property type="evidence" value="ECO:0007669"/>
    <property type="project" value="TreeGrafter"/>
</dbReference>
<dbReference type="GO" id="GO:0005634">
    <property type="term" value="C:nucleus"/>
    <property type="evidence" value="ECO:0007669"/>
    <property type="project" value="TreeGrafter"/>
</dbReference>
<keyword evidence="4" id="KW-0677">Repeat</keyword>
<dbReference type="InterPro" id="IPR038122">
    <property type="entry name" value="PFU_sf"/>
</dbReference>
<evidence type="ECO:0000256" key="5">
    <source>
        <dbReference type="PROSITE-ProRule" id="PRU00221"/>
    </source>
</evidence>
<dbReference type="PROSITE" id="PS50082">
    <property type="entry name" value="WD_REPEATS_2"/>
    <property type="match status" value="5"/>
</dbReference>
<feature type="repeat" description="WD" evidence="5">
    <location>
        <begin position="10"/>
        <end position="50"/>
    </location>
</feature>
<evidence type="ECO:0000259" key="7">
    <source>
        <dbReference type="PROSITE" id="PS51396"/>
    </source>
</evidence>
<dbReference type="Pfam" id="PF08324">
    <property type="entry name" value="PUL"/>
    <property type="match status" value="1"/>
</dbReference>
<dbReference type="GO" id="GO:0005737">
    <property type="term" value="C:cytoplasm"/>
    <property type="evidence" value="ECO:0007669"/>
    <property type="project" value="UniProtKB-SubCell"/>
</dbReference>
<sequence length="719" mass="80350">MSRFELSTTLSGHEDDVRCVASLSNNEIVSGSRDSTVKIWRNDSKQRTPNFDDCVMNFKAERFINCLAIYDDGQQRLIASGGNDNLINLTSPYSTINEGNTSYCLVGHTANVSSLQCKDRYILSTSWDGTAKVWTKTGDVIYNLKGHKGPVWGASFLPGKDTFVTCGADKTIRIWEKSRLVKTIIAHKDVVRDVLVLPNGDIASCSNDSTVKIWDGKTYELKSVLSGHESFVYSICCLPDGDIVSCGEDRTIRVWRSGRCIQTITVPCVSVWDVTSLPNGDIVAGSSDSKIRVFSRSAERKASKEIISSFKKEVAESGVGEDLLGNVNMEKLCGVNSLKVNGKTEGELKIVKDESSVVVLYRWDENKWIKVGKVVTSSGSDRKIVYKGLSYDYVFDIDVEDGKPPLKLPFNVSDNPYEVADKFLADNNLPYSYLQQIVDFIMKNARGATIGESNASATRPHVKDAYQEKVPGGSSILPQQNYLTFKKVNVAQIMKGFKKLNTDQTEENRIDPREVEMALDGEDYDKLGKIAFQIILNWNTNTNLVGYDLLRVAIAEINPFGDIFTPIRKGLESEQPAVIMMCVRILCNIFSASKWGEQTLMDPNILDVIFTSKLSATVQNEKTSGKQKRPLSVAVATLLLDFSVLINKFSFGPLYQKSVEIYDEYTSLLLDDEESSYRLLVGIGTLCKYRQTEQLKIFADSITSIYRDERFKMVQQEMK</sequence>
<dbReference type="InterPro" id="IPR020472">
    <property type="entry name" value="WD40_PAC1"/>
</dbReference>
<dbReference type="InterPro" id="IPR013535">
    <property type="entry name" value="PUL_dom"/>
</dbReference>
<feature type="domain" description="PFU" evidence="6">
    <location>
        <begin position="360"/>
        <end position="455"/>
    </location>
</feature>
<feature type="repeat" description="WD" evidence="5">
    <location>
        <begin position="144"/>
        <end position="176"/>
    </location>
</feature>
<dbReference type="SUPFAM" id="SSF50978">
    <property type="entry name" value="WD40 repeat-like"/>
    <property type="match status" value="1"/>
</dbReference>
<evidence type="ECO:0000256" key="2">
    <source>
        <dbReference type="ARBA" id="ARBA00022490"/>
    </source>
</evidence>
<evidence type="ECO:0000313" key="8">
    <source>
        <dbReference type="EMBL" id="VUG17279.1"/>
    </source>
</evidence>
<dbReference type="AlphaFoldDB" id="A0A7D9CXG8"/>
<dbReference type="InterPro" id="IPR011989">
    <property type="entry name" value="ARM-like"/>
</dbReference>
<dbReference type="Gene3D" id="3.10.20.870">
    <property type="entry name" value="PFU (PLAA family ubiquitin binding), C-terminal domain"/>
    <property type="match status" value="1"/>
</dbReference>
<dbReference type="SMART" id="SM00320">
    <property type="entry name" value="WD40"/>
    <property type="match status" value="7"/>
</dbReference>
<comment type="subcellular location">
    <subcellularLocation>
        <location evidence="1">Cytoplasm</location>
    </subcellularLocation>
</comment>